<dbReference type="KEGG" id="fam:OYT1_ch1166"/>
<keyword evidence="4" id="KW-1185">Reference proteome</keyword>
<evidence type="ECO:0000256" key="1">
    <source>
        <dbReference type="SAM" id="Phobius"/>
    </source>
</evidence>
<reference evidence="3 4" key="1">
    <citation type="submission" date="2018-06" db="EMBL/GenBank/DDBJ databases">
        <title>OYT1 Genome Sequencing.</title>
        <authorList>
            <person name="Kato S."/>
            <person name="Itoh T."/>
            <person name="Ohkuma M."/>
        </authorList>
    </citation>
    <scope>NUCLEOTIDE SEQUENCE [LARGE SCALE GENOMIC DNA]</scope>
    <source>
        <strain evidence="3 4">OYT1</strain>
    </source>
</reference>
<name>A0A2Z6GB96_9PROT</name>
<keyword evidence="1" id="KW-1133">Transmembrane helix</keyword>
<keyword evidence="1" id="KW-0472">Membrane</keyword>
<dbReference type="GO" id="GO:0016020">
    <property type="term" value="C:membrane"/>
    <property type="evidence" value="ECO:0007669"/>
    <property type="project" value="InterPro"/>
</dbReference>
<keyword evidence="1" id="KW-0812">Transmembrane</keyword>
<dbReference type="RefSeq" id="WP_062627520.1">
    <property type="nucleotide sequence ID" value="NZ_AP018738.1"/>
</dbReference>
<dbReference type="AlphaFoldDB" id="A0A2Z6GB96"/>
<accession>A0A2Z6GB96</accession>
<gene>
    <name evidence="3" type="ORF">OYT1_ch1166</name>
</gene>
<dbReference type="Proteomes" id="UP000033070">
    <property type="component" value="Chromosome"/>
</dbReference>
<proteinExistence type="predicted"/>
<dbReference type="InterPro" id="IPR008457">
    <property type="entry name" value="Cu-R_CopD_dom"/>
</dbReference>
<evidence type="ECO:0000259" key="2">
    <source>
        <dbReference type="Pfam" id="PF05425"/>
    </source>
</evidence>
<dbReference type="Pfam" id="PF05425">
    <property type="entry name" value="CopD"/>
    <property type="match status" value="1"/>
</dbReference>
<protein>
    <recommendedName>
        <fullName evidence="2">Copper resistance protein D domain-containing protein</fullName>
    </recommendedName>
</protein>
<dbReference type="OrthoDB" id="8419862at2"/>
<dbReference type="EMBL" id="AP018738">
    <property type="protein sequence ID" value="BBE50726.1"/>
    <property type="molecule type" value="Genomic_DNA"/>
</dbReference>
<evidence type="ECO:0000313" key="3">
    <source>
        <dbReference type="EMBL" id="BBE50726.1"/>
    </source>
</evidence>
<sequence length="152" mass="16717">MAILKLLHLLSAVLWVGGMFFAYTALRPAAVEILAPPERLQLWSAVFRRFLHAVWGAIVVLVASGIAMIASYGGLVNVPTFIHIMLLLGTLMIAIFVWVYFAGYRKLRTLVATQQWPEAGRVLGSIRQWIAINLILGIVTLCVVGLGRAGYL</sequence>
<feature type="transmembrane region" description="Helical" evidence="1">
    <location>
        <begin position="6"/>
        <end position="29"/>
    </location>
</feature>
<feature type="transmembrane region" description="Helical" evidence="1">
    <location>
        <begin position="50"/>
        <end position="75"/>
    </location>
</feature>
<feature type="domain" description="Copper resistance protein D" evidence="2">
    <location>
        <begin position="45"/>
        <end position="145"/>
    </location>
</feature>
<feature type="transmembrane region" description="Helical" evidence="1">
    <location>
        <begin position="130"/>
        <end position="151"/>
    </location>
</feature>
<feature type="transmembrane region" description="Helical" evidence="1">
    <location>
        <begin position="81"/>
        <end position="101"/>
    </location>
</feature>
<dbReference type="STRING" id="1188319.OYT1_02417"/>
<evidence type="ECO:0000313" key="4">
    <source>
        <dbReference type="Proteomes" id="UP000033070"/>
    </source>
</evidence>
<organism evidence="3 4">
    <name type="scientific">Ferriphaselus amnicola</name>
    <dbReference type="NCBI Taxonomy" id="1188319"/>
    <lineage>
        <taxon>Bacteria</taxon>
        <taxon>Pseudomonadati</taxon>
        <taxon>Pseudomonadota</taxon>
        <taxon>Betaproteobacteria</taxon>
        <taxon>Nitrosomonadales</taxon>
        <taxon>Gallionellaceae</taxon>
        <taxon>Ferriphaselus</taxon>
    </lineage>
</organism>